<evidence type="ECO:0000313" key="2">
    <source>
        <dbReference type="Proteomes" id="UP001324634"/>
    </source>
</evidence>
<dbReference type="PANTHER" id="PTHR11409:SF43">
    <property type="entry name" value="ADENOSINE DEAMINASE"/>
    <property type="match status" value="1"/>
</dbReference>
<dbReference type="RefSeq" id="WP_321391743.1">
    <property type="nucleotide sequence ID" value="NZ_CP139487.1"/>
</dbReference>
<evidence type="ECO:0000313" key="1">
    <source>
        <dbReference type="EMBL" id="WPU63970.1"/>
    </source>
</evidence>
<dbReference type="GO" id="GO:0043103">
    <property type="term" value="P:hypoxanthine salvage"/>
    <property type="evidence" value="ECO:0007669"/>
    <property type="project" value="TreeGrafter"/>
</dbReference>
<gene>
    <name evidence="1" type="ORF">SOO65_14840</name>
</gene>
<dbReference type="InterPro" id="IPR006330">
    <property type="entry name" value="Ado/ade_deaminase"/>
</dbReference>
<dbReference type="GO" id="GO:0006154">
    <property type="term" value="P:adenosine catabolic process"/>
    <property type="evidence" value="ECO:0007669"/>
    <property type="project" value="TreeGrafter"/>
</dbReference>
<sequence>MARAQTNKIDLLTDHLIKIISETNGITLTDTLELAVMGDSKDDNALVKKSLQEFRRLINDFKTDEVEIKTLLNHPVASALFNFFKRFPKPYIEEHIHLTGSLSAEFIHPHLMKLLKGPNKQVYFDIINKVYGEGTAEKIETIEDVDNLVRLKEDEYFDRYLKILLLPKLILTTKEMHAEAAYHMASELYHKFNVGMIRLKFTLSRATSASDEQIPGLENLTEEDVVLGLYDGYMRFKKEVPGFDFVLSPCFRKEANFFDAAHYSTKKEHFLHQVDAILDIIEKYPFLCPYLCEVDTVGSEKDLYRKGHFAEMQQGFRKLHFKGFSLRSHHGETWHTLKKGVQAVDNALNIWHIDTLEHGLSLGINPNYYFHSLYRRLVIDNERGGKIKENSSDWKELMDMDWREHTNVREKLFNGEPLNSNEKREFVKVKFHTAREVEHYQHDVLNRMINKGVSLVALPSSNNKLTTSFEDYKDHPFSWWEKKGLKLGVGTDNYVTLNTNYIQELLILLFTDPDNLKITKLLMVATGETKRPYLSQLLWKMRG</sequence>
<dbReference type="InterPro" id="IPR032466">
    <property type="entry name" value="Metal_Hydrolase"/>
</dbReference>
<proteinExistence type="predicted"/>
<dbReference type="GO" id="GO:0005829">
    <property type="term" value="C:cytosol"/>
    <property type="evidence" value="ECO:0007669"/>
    <property type="project" value="TreeGrafter"/>
</dbReference>
<reference evidence="1 2" key="1">
    <citation type="submission" date="2023-11" db="EMBL/GenBank/DDBJ databases">
        <title>Peredibacter starrii A3.12.</title>
        <authorList>
            <person name="Mitchell R.J."/>
        </authorList>
    </citation>
    <scope>NUCLEOTIDE SEQUENCE [LARGE SCALE GENOMIC DNA]</scope>
    <source>
        <strain evidence="1 2">A3.12</strain>
    </source>
</reference>
<keyword evidence="2" id="KW-1185">Reference proteome</keyword>
<name>A0AAX4HL34_9BACT</name>
<dbReference type="KEGG" id="psti:SOO65_14840"/>
<protein>
    <recommendedName>
        <fullName evidence="3">Adenosine deaminase</fullName>
    </recommendedName>
</protein>
<dbReference type="EMBL" id="CP139487">
    <property type="protein sequence ID" value="WPU63970.1"/>
    <property type="molecule type" value="Genomic_DNA"/>
</dbReference>
<organism evidence="1 2">
    <name type="scientific">Peredibacter starrii</name>
    <dbReference type="NCBI Taxonomy" id="28202"/>
    <lineage>
        <taxon>Bacteria</taxon>
        <taxon>Pseudomonadati</taxon>
        <taxon>Bdellovibrionota</taxon>
        <taxon>Bacteriovoracia</taxon>
        <taxon>Bacteriovoracales</taxon>
        <taxon>Bacteriovoracaceae</taxon>
        <taxon>Peredibacter</taxon>
    </lineage>
</organism>
<dbReference type="Gene3D" id="3.20.20.140">
    <property type="entry name" value="Metal-dependent hydrolases"/>
    <property type="match status" value="1"/>
</dbReference>
<dbReference type="AlphaFoldDB" id="A0AAX4HL34"/>
<evidence type="ECO:0008006" key="3">
    <source>
        <dbReference type="Google" id="ProtNLM"/>
    </source>
</evidence>
<dbReference type="SUPFAM" id="SSF51556">
    <property type="entry name" value="Metallo-dependent hydrolases"/>
    <property type="match status" value="1"/>
</dbReference>
<dbReference type="PANTHER" id="PTHR11409">
    <property type="entry name" value="ADENOSINE DEAMINASE"/>
    <property type="match status" value="1"/>
</dbReference>
<dbReference type="Proteomes" id="UP001324634">
    <property type="component" value="Chromosome"/>
</dbReference>
<dbReference type="GO" id="GO:0004000">
    <property type="term" value="F:adenosine deaminase activity"/>
    <property type="evidence" value="ECO:0007669"/>
    <property type="project" value="TreeGrafter"/>
</dbReference>
<accession>A0AAX4HL34</accession>
<dbReference type="GO" id="GO:0046103">
    <property type="term" value="P:inosine biosynthetic process"/>
    <property type="evidence" value="ECO:0007669"/>
    <property type="project" value="TreeGrafter"/>
</dbReference>